<dbReference type="InterPro" id="IPR004147">
    <property type="entry name" value="ABC1_dom"/>
</dbReference>
<feature type="transmembrane region" description="Helical" evidence="13">
    <location>
        <begin position="513"/>
        <end position="530"/>
    </location>
</feature>
<comment type="similarity">
    <text evidence="2">Belongs to the protein kinase superfamily. ADCK protein kinase family.</text>
</comment>
<gene>
    <name evidence="15" type="primary">ubiB</name>
    <name evidence="15" type="ORF">RRU01S_12_01800</name>
</gene>
<evidence type="ECO:0000256" key="7">
    <source>
        <dbReference type="ARBA" id="ARBA00022692"/>
    </source>
</evidence>
<proteinExistence type="inferred from homology"/>
<dbReference type="InterPro" id="IPR050154">
    <property type="entry name" value="UbiB_kinase"/>
</dbReference>
<keyword evidence="8" id="KW-0547">Nucleotide-binding</keyword>
<organism evidence="15 16">
    <name type="scientific">Agrobacterium rubi TR3 = NBRC 13261</name>
    <dbReference type="NCBI Taxonomy" id="1368415"/>
    <lineage>
        <taxon>Bacteria</taxon>
        <taxon>Pseudomonadati</taxon>
        <taxon>Pseudomonadota</taxon>
        <taxon>Alphaproteobacteria</taxon>
        <taxon>Hyphomicrobiales</taxon>
        <taxon>Rhizobiaceae</taxon>
        <taxon>Rhizobium/Agrobacterium group</taxon>
        <taxon>Agrobacterium</taxon>
    </lineage>
</organism>
<keyword evidence="5" id="KW-0808">Transferase</keyword>
<keyword evidence="15" id="KW-0830">Ubiquinone</keyword>
<evidence type="ECO:0000256" key="13">
    <source>
        <dbReference type="SAM" id="Phobius"/>
    </source>
</evidence>
<keyword evidence="7 13" id="KW-0812">Transmembrane</keyword>
<dbReference type="UniPathway" id="UPA00232"/>
<evidence type="ECO:0000256" key="1">
    <source>
        <dbReference type="ARBA" id="ARBA00005020"/>
    </source>
</evidence>
<evidence type="ECO:0000256" key="9">
    <source>
        <dbReference type="ARBA" id="ARBA00022777"/>
    </source>
</evidence>
<dbReference type="AlphaFoldDB" id="A0A081CVA1"/>
<evidence type="ECO:0000313" key="16">
    <source>
        <dbReference type="Proteomes" id="UP000028701"/>
    </source>
</evidence>
<keyword evidence="9" id="KW-0418">Kinase</keyword>
<protein>
    <submittedName>
        <fullName evidence="15">Ubiquinone biosynthesis protein</fullName>
    </submittedName>
</protein>
<evidence type="ECO:0000256" key="3">
    <source>
        <dbReference type="ARBA" id="ARBA00022475"/>
    </source>
</evidence>
<evidence type="ECO:0000313" key="15">
    <source>
        <dbReference type="EMBL" id="GAK70597.1"/>
    </source>
</evidence>
<keyword evidence="4" id="KW-0997">Cell inner membrane</keyword>
<keyword evidence="12 13" id="KW-0472">Membrane</keyword>
<keyword evidence="11 13" id="KW-1133">Transmembrane helix</keyword>
<dbReference type="PROSITE" id="PS50011">
    <property type="entry name" value="PROTEIN_KINASE_DOM"/>
    <property type="match status" value="1"/>
</dbReference>
<dbReference type="GO" id="GO:0005524">
    <property type="term" value="F:ATP binding"/>
    <property type="evidence" value="ECO:0007669"/>
    <property type="project" value="UniProtKB-KW"/>
</dbReference>
<dbReference type="GO" id="GO:0004672">
    <property type="term" value="F:protein kinase activity"/>
    <property type="evidence" value="ECO:0007669"/>
    <property type="project" value="InterPro"/>
</dbReference>
<dbReference type="Proteomes" id="UP000028701">
    <property type="component" value="Unassembled WGS sequence"/>
</dbReference>
<dbReference type="PANTHER" id="PTHR10566">
    <property type="entry name" value="CHAPERONE-ACTIVITY OF BC1 COMPLEX CABC1 -RELATED"/>
    <property type="match status" value="1"/>
</dbReference>
<reference evidence="15 16" key="1">
    <citation type="submission" date="2014-08" db="EMBL/GenBank/DDBJ databases">
        <title>Whole genome shotgun sequence of Rhizobium rubi NBRC 13261.</title>
        <authorList>
            <person name="Katano-Makiyama Y."/>
            <person name="Hosoyama A."/>
            <person name="Hashimoto M."/>
            <person name="Hosoyama Y."/>
            <person name="Noguchi M."/>
            <person name="Tsuchikane K."/>
            <person name="Uohara A."/>
            <person name="Ohji S."/>
            <person name="Ichikawa N."/>
            <person name="Kimura A."/>
            <person name="Yamazoe A."/>
            <person name="Fujita N."/>
        </authorList>
    </citation>
    <scope>NUCLEOTIDE SEQUENCE [LARGE SCALE GENOMIC DNA]</scope>
    <source>
        <strain evidence="15 16">NBRC 13261</strain>
    </source>
</reference>
<keyword evidence="3" id="KW-1003">Cell membrane</keyword>
<dbReference type="EMBL" id="BBJU01000012">
    <property type="protein sequence ID" value="GAK70597.1"/>
    <property type="molecule type" value="Genomic_DNA"/>
</dbReference>
<evidence type="ECO:0000256" key="5">
    <source>
        <dbReference type="ARBA" id="ARBA00022679"/>
    </source>
</evidence>
<keyword evidence="10" id="KW-0067">ATP-binding</keyword>
<evidence type="ECO:0000256" key="11">
    <source>
        <dbReference type="ARBA" id="ARBA00022989"/>
    </source>
</evidence>
<comment type="caution">
    <text evidence="15">The sequence shown here is derived from an EMBL/GenBank/DDBJ whole genome shotgun (WGS) entry which is preliminary data.</text>
</comment>
<keyword evidence="6" id="KW-0831">Ubiquinone biosynthesis</keyword>
<accession>A0A081CVA1</accession>
<feature type="domain" description="Protein kinase" evidence="14">
    <location>
        <begin position="133"/>
        <end position="440"/>
    </location>
</feature>
<comment type="pathway">
    <text evidence="1">Cofactor biosynthesis; ubiquinone biosynthesis [regulation].</text>
</comment>
<dbReference type="NCBIfam" id="TIGR01982">
    <property type="entry name" value="UbiB"/>
    <property type="match status" value="1"/>
</dbReference>
<dbReference type="GO" id="GO:0006744">
    <property type="term" value="P:ubiquinone biosynthetic process"/>
    <property type="evidence" value="ECO:0007669"/>
    <property type="project" value="UniProtKB-UniPathway"/>
</dbReference>
<evidence type="ECO:0000256" key="8">
    <source>
        <dbReference type="ARBA" id="ARBA00022741"/>
    </source>
</evidence>
<dbReference type="Pfam" id="PF03109">
    <property type="entry name" value="ABC1"/>
    <property type="match status" value="1"/>
</dbReference>
<dbReference type="PANTHER" id="PTHR10566:SF113">
    <property type="entry name" value="PROTEIN ACTIVITY OF BC1 COMPLEX KINASE 7, CHLOROPLASTIC"/>
    <property type="match status" value="1"/>
</dbReference>
<evidence type="ECO:0000256" key="10">
    <source>
        <dbReference type="ARBA" id="ARBA00022840"/>
    </source>
</evidence>
<dbReference type="InterPro" id="IPR010232">
    <property type="entry name" value="UbiB"/>
</dbReference>
<name>A0A081CVA1_9HYPH</name>
<evidence type="ECO:0000256" key="4">
    <source>
        <dbReference type="ARBA" id="ARBA00022519"/>
    </source>
</evidence>
<evidence type="ECO:0000259" key="14">
    <source>
        <dbReference type="PROSITE" id="PS50011"/>
    </source>
</evidence>
<evidence type="ECO:0000256" key="2">
    <source>
        <dbReference type="ARBA" id="ARBA00009670"/>
    </source>
</evidence>
<evidence type="ECO:0000256" key="12">
    <source>
        <dbReference type="ARBA" id="ARBA00023136"/>
    </source>
</evidence>
<sequence length="533" mass="59399">MQLQEEGIRMSTPGAYFRLAKVGWVLVREGVVLALPSDDLPATAKFAKALLKPFARNRAKHADRRDRLATAVERLGPSYVKMGQFLATRPDVVGADFAEDLSRLQDRMAFFPNAAAKANIEGSLGRPVSDLYLEFRDPIAAASIAQVHPAIVRTPTGQKKVAVKVIRPGVRQRFQNDLEAMYLIADLQQRFVRSARRLRPVEVTRALEQTTKIEMDLRLEAAALSEIAENTRDDPGFRVPEVDWERTGRDVVTMEWIDGVKMSDVAGLRAAGHDLNALADTLIQSFLRHTLRDGFFHADMHPGNLFVDPQGMIVAVDMGIAGRLGKKERRFLAEILYGFITRDYMRVAEVHFEAGYVPGHHDIASFAQAIRAIGEPIHGQPAETISMGKLLTLLFEVTELFDMETRPELVMLQKTMVVVEGVSRILNPRFNMWKAADPVVSGWIRDNLGPKRIVTDFKDGLKAAVKLAEAAPEIAAKTEKLHADLVYMSEHGLRFDASTAEAIGKAEARHTRWGRIALWVIALVLVYIAVRIS</sequence>
<dbReference type="InterPro" id="IPR000719">
    <property type="entry name" value="Prot_kinase_dom"/>
</dbReference>
<dbReference type="CDD" id="cd13972">
    <property type="entry name" value="UbiB"/>
    <property type="match status" value="1"/>
</dbReference>
<dbReference type="SUPFAM" id="SSF56112">
    <property type="entry name" value="Protein kinase-like (PK-like)"/>
    <property type="match status" value="1"/>
</dbReference>
<dbReference type="InterPro" id="IPR045308">
    <property type="entry name" value="UbiB_bact"/>
</dbReference>
<dbReference type="eggNOG" id="COG0661">
    <property type="taxonomic scope" value="Bacteria"/>
</dbReference>
<dbReference type="InterPro" id="IPR011009">
    <property type="entry name" value="Kinase-like_dom_sf"/>
</dbReference>
<evidence type="ECO:0000256" key="6">
    <source>
        <dbReference type="ARBA" id="ARBA00022688"/>
    </source>
</evidence>